<dbReference type="PROSITE" id="PS50088">
    <property type="entry name" value="ANK_REPEAT"/>
    <property type="match status" value="1"/>
</dbReference>
<dbReference type="Gene3D" id="1.25.40.20">
    <property type="entry name" value="Ankyrin repeat-containing domain"/>
    <property type="match status" value="1"/>
</dbReference>
<dbReference type="EMBL" id="JBJQOH010000002">
    <property type="protein sequence ID" value="KAL3698168.1"/>
    <property type="molecule type" value="Genomic_DNA"/>
</dbReference>
<dbReference type="SMART" id="SM00248">
    <property type="entry name" value="ANK"/>
    <property type="match status" value="3"/>
</dbReference>
<evidence type="ECO:0000256" key="2">
    <source>
        <dbReference type="ARBA" id="ARBA00023043"/>
    </source>
</evidence>
<dbReference type="PROSITE" id="PS50297">
    <property type="entry name" value="ANK_REP_REGION"/>
    <property type="match status" value="1"/>
</dbReference>
<dbReference type="PANTHER" id="PTHR24171:SF9">
    <property type="entry name" value="ANKYRIN REPEAT DOMAIN-CONTAINING PROTEIN 39"/>
    <property type="match status" value="1"/>
</dbReference>
<dbReference type="PANTHER" id="PTHR24171">
    <property type="entry name" value="ANKYRIN REPEAT DOMAIN-CONTAINING PROTEIN 39-RELATED"/>
    <property type="match status" value="1"/>
</dbReference>
<reference evidence="4 5" key="1">
    <citation type="submission" date="2024-09" db="EMBL/GenBank/DDBJ databases">
        <title>Chromosome-scale assembly of Riccia sorocarpa.</title>
        <authorList>
            <person name="Paukszto L."/>
        </authorList>
    </citation>
    <scope>NUCLEOTIDE SEQUENCE [LARGE SCALE GENOMIC DNA]</scope>
    <source>
        <strain evidence="4">LP-2024</strain>
        <tissue evidence="4">Aerial parts of the thallus</tissue>
    </source>
</reference>
<feature type="repeat" description="ANK" evidence="3">
    <location>
        <begin position="460"/>
        <end position="492"/>
    </location>
</feature>
<keyword evidence="2 3" id="KW-0040">ANK repeat</keyword>
<keyword evidence="1" id="KW-0677">Repeat</keyword>
<comment type="caution">
    <text evidence="4">The sequence shown here is derived from an EMBL/GenBank/DDBJ whole genome shotgun (WGS) entry which is preliminary data.</text>
</comment>
<dbReference type="SUPFAM" id="SSF52047">
    <property type="entry name" value="RNI-like"/>
    <property type="match status" value="1"/>
</dbReference>
<proteinExistence type="predicted"/>
<dbReference type="InterPro" id="IPR002110">
    <property type="entry name" value="Ankyrin_rpt"/>
</dbReference>
<accession>A0ABD3I3K2</accession>
<dbReference type="SUPFAM" id="SSF48403">
    <property type="entry name" value="Ankyrin repeat"/>
    <property type="match status" value="1"/>
</dbReference>
<sequence length="554" mass="60240">MACAIDFRIDLNKSSLVGPLELPRELLGEFTGEHSEEEPVNITHLPAVLVSDILSRIPSPIDVAFAVVASRIFWSVAQTTSFRLKLHSRPRRSLYGARGRATWAQTVIAGIRRTMSTTEELDLSECPISDINVGQLLFDLPNLERLILDDCQNLTSYAVGVLSKSGMTGLRALSLQRCLRLGPSAGETLLTATTVGSSRLQTLLLSHLERVGLLQDTLLPESTGRSISNYTKLVKDVASNEPRSSLRVLALNNCSNIGPSQLAMIAEACPNLEIWMLGGSAHGLYMHGYTKVDLDTGLPALIQAAKRLPKLRILEITFFSKPVLDKVRAQISPGVHVWDFRERNSVTAAANLVAHLKGCSIPMVGKGPAVKAWCDWCTDGSHTDHPLDEESTVEYSGEGCIDMGCDILTKDILLALKAGVNCTGPLEKTPLHFAAYWGDTNRVAKLLFLGASAGDMKESDGDTALIEAARSGYAEICKLLLREGADVLTRSADGETPLYLAAFYEHPAALEVMLAHCLEKGIDWQADHMYVSEIFTTSDDSFLGFFASEDVLGK</sequence>
<evidence type="ECO:0000313" key="5">
    <source>
        <dbReference type="Proteomes" id="UP001633002"/>
    </source>
</evidence>
<protein>
    <submittedName>
        <fullName evidence="4">Uncharacterized protein</fullName>
    </submittedName>
</protein>
<dbReference type="AlphaFoldDB" id="A0ABD3I3K2"/>
<dbReference type="Proteomes" id="UP001633002">
    <property type="component" value="Unassembled WGS sequence"/>
</dbReference>
<evidence type="ECO:0000256" key="1">
    <source>
        <dbReference type="ARBA" id="ARBA00022737"/>
    </source>
</evidence>
<organism evidence="4 5">
    <name type="scientific">Riccia sorocarpa</name>
    <dbReference type="NCBI Taxonomy" id="122646"/>
    <lineage>
        <taxon>Eukaryota</taxon>
        <taxon>Viridiplantae</taxon>
        <taxon>Streptophyta</taxon>
        <taxon>Embryophyta</taxon>
        <taxon>Marchantiophyta</taxon>
        <taxon>Marchantiopsida</taxon>
        <taxon>Marchantiidae</taxon>
        <taxon>Marchantiales</taxon>
        <taxon>Ricciaceae</taxon>
        <taxon>Riccia</taxon>
    </lineage>
</organism>
<keyword evidence="5" id="KW-1185">Reference proteome</keyword>
<dbReference type="Gene3D" id="3.80.10.10">
    <property type="entry name" value="Ribonuclease Inhibitor"/>
    <property type="match status" value="1"/>
</dbReference>
<dbReference type="InterPro" id="IPR032675">
    <property type="entry name" value="LRR_dom_sf"/>
</dbReference>
<evidence type="ECO:0000256" key="3">
    <source>
        <dbReference type="PROSITE-ProRule" id="PRU00023"/>
    </source>
</evidence>
<evidence type="ECO:0000313" key="4">
    <source>
        <dbReference type="EMBL" id="KAL3698168.1"/>
    </source>
</evidence>
<dbReference type="InterPro" id="IPR036770">
    <property type="entry name" value="Ankyrin_rpt-contain_sf"/>
</dbReference>
<name>A0ABD3I3K2_9MARC</name>
<dbReference type="Pfam" id="PF12796">
    <property type="entry name" value="Ank_2"/>
    <property type="match status" value="1"/>
</dbReference>
<gene>
    <name evidence="4" type="ORF">R1sor_012244</name>
</gene>